<gene>
    <name evidence="2" type="ORF">AFUS01_LOCUS14858</name>
</gene>
<accession>A0A8J2KGM1</accession>
<comment type="caution">
    <text evidence="2">The sequence shown here is derived from an EMBL/GenBank/DDBJ whole genome shotgun (WGS) entry which is preliminary data.</text>
</comment>
<feature type="coiled-coil region" evidence="1">
    <location>
        <begin position="27"/>
        <end position="54"/>
    </location>
</feature>
<dbReference type="Proteomes" id="UP000708208">
    <property type="component" value="Unassembled WGS sequence"/>
</dbReference>
<name>A0A8J2KGM1_9HEXA</name>
<keyword evidence="1" id="KW-0175">Coiled coil</keyword>
<evidence type="ECO:0000256" key="1">
    <source>
        <dbReference type="SAM" id="Coils"/>
    </source>
</evidence>
<protein>
    <submittedName>
        <fullName evidence="2">Uncharacterized protein</fullName>
    </submittedName>
</protein>
<evidence type="ECO:0000313" key="3">
    <source>
        <dbReference type="Proteomes" id="UP000708208"/>
    </source>
</evidence>
<reference evidence="2" key="1">
    <citation type="submission" date="2021-06" db="EMBL/GenBank/DDBJ databases">
        <authorList>
            <person name="Hodson N. C."/>
            <person name="Mongue J. A."/>
            <person name="Jaron S. K."/>
        </authorList>
    </citation>
    <scope>NUCLEOTIDE SEQUENCE</scope>
</reference>
<dbReference type="AlphaFoldDB" id="A0A8J2KGM1"/>
<keyword evidence="3" id="KW-1185">Reference proteome</keyword>
<organism evidence="2 3">
    <name type="scientific">Allacma fusca</name>
    <dbReference type="NCBI Taxonomy" id="39272"/>
    <lineage>
        <taxon>Eukaryota</taxon>
        <taxon>Metazoa</taxon>
        <taxon>Ecdysozoa</taxon>
        <taxon>Arthropoda</taxon>
        <taxon>Hexapoda</taxon>
        <taxon>Collembola</taxon>
        <taxon>Symphypleona</taxon>
        <taxon>Sminthuridae</taxon>
        <taxon>Allacma</taxon>
    </lineage>
</organism>
<dbReference type="OrthoDB" id="7480989at2759"/>
<sequence length="176" mass="20339">MAESRNSSKSSARGLRADKRNHVKAAKFNLEEFLEKINVRLQALEEENVLLKKQAEMKCGALSDKNDKEYDRQNMRTNNIMLSGLNEVNDKSTPEETKKIVERFIKSKLKISEKLSFKCDIIIPKGKQTNTSKTTPIVKCRFQNVNDSNKIRATRKEVINSLIWINEDLTPWKLLK</sequence>
<dbReference type="EMBL" id="CAJVCH010128586">
    <property type="protein sequence ID" value="CAG7725920.1"/>
    <property type="molecule type" value="Genomic_DNA"/>
</dbReference>
<proteinExistence type="predicted"/>
<evidence type="ECO:0000313" key="2">
    <source>
        <dbReference type="EMBL" id="CAG7725920.1"/>
    </source>
</evidence>